<dbReference type="RefSeq" id="WP_175904276.1">
    <property type="nucleotide sequence ID" value="NZ_CADEUP010000007.1"/>
</dbReference>
<dbReference type="GO" id="GO:0004467">
    <property type="term" value="F:long-chain fatty acid-CoA ligase activity"/>
    <property type="evidence" value="ECO:0007669"/>
    <property type="project" value="UniProtKB-EC"/>
</dbReference>
<gene>
    <name evidence="3" type="primary">fadD_9</name>
    <name evidence="3" type="ORF">NCTC10661_04994</name>
</gene>
<dbReference type="Pfam" id="PF00501">
    <property type="entry name" value="AMP-binding"/>
    <property type="match status" value="1"/>
</dbReference>
<dbReference type="InterPro" id="IPR000873">
    <property type="entry name" value="AMP-dep_synth/lig_dom"/>
</dbReference>
<dbReference type="Gene3D" id="3.30.300.30">
    <property type="match status" value="1"/>
</dbReference>
<organism evidence="3 4">
    <name type="scientific">Burkholderia cepacia</name>
    <name type="common">Pseudomonas cepacia</name>
    <dbReference type="NCBI Taxonomy" id="292"/>
    <lineage>
        <taxon>Bacteria</taxon>
        <taxon>Pseudomonadati</taxon>
        <taxon>Pseudomonadota</taxon>
        <taxon>Betaproteobacteria</taxon>
        <taxon>Burkholderiales</taxon>
        <taxon>Burkholderiaceae</taxon>
        <taxon>Burkholderia</taxon>
        <taxon>Burkholderia cepacia complex</taxon>
    </lineage>
</organism>
<dbReference type="Gene3D" id="3.40.50.12780">
    <property type="entry name" value="N-terminal domain of ligase-like"/>
    <property type="match status" value="1"/>
</dbReference>
<accession>A0AAE8NI95</accession>
<dbReference type="SUPFAM" id="SSF56801">
    <property type="entry name" value="Acetyl-CoA synthetase-like"/>
    <property type="match status" value="1"/>
</dbReference>
<keyword evidence="3" id="KW-0436">Ligase</keyword>
<proteinExistence type="predicted"/>
<dbReference type="EC" id="6.2.1.3" evidence="3"/>
<evidence type="ECO:0000259" key="1">
    <source>
        <dbReference type="Pfam" id="PF00501"/>
    </source>
</evidence>
<reference evidence="3 4" key="1">
    <citation type="submission" date="2018-06" db="EMBL/GenBank/DDBJ databases">
        <authorList>
            <consortium name="Pathogen Informatics"/>
            <person name="Doyle S."/>
        </authorList>
    </citation>
    <scope>NUCLEOTIDE SEQUENCE [LARGE SCALE GENOMIC DNA]</scope>
    <source>
        <strain evidence="3 4">NCTC10661</strain>
    </source>
</reference>
<feature type="domain" description="AMP-binding enzyme C-terminal" evidence="2">
    <location>
        <begin position="421"/>
        <end position="498"/>
    </location>
</feature>
<dbReference type="EC" id="2.3.1.86" evidence="3"/>
<dbReference type="Proteomes" id="UP000250416">
    <property type="component" value="Unassembled WGS sequence"/>
</dbReference>
<evidence type="ECO:0000313" key="4">
    <source>
        <dbReference type="Proteomes" id="UP000250416"/>
    </source>
</evidence>
<evidence type="ECO:0000313" key="3">
    <source>
        <dbReference type="EMBL" id="SQA51854.1"/>
    </source>
</evidence>
<dbReference type="InterPro" id="IPR025110">
    <property type="entry name" value="AMP-bd_C"/>
</dbReference>
<dbReference type="GO" id="GO:0004321">
    <property type="term" value="F:fatty-acyl-CoA synthase activity"/>
    <property type="evidence" value="ECO:0007669"/>
    <property type="project" value="UniProtKB-EC"/>
</dbReference>
<name>A0AAE8NI95_BURCE</name>
<keyword evidence="3" id="KW-0012">Acyltransferase</keyword>
<protein>
    <submittedName>
        <fullName evidence="3">Long-chain-fatty-acid--CoA ligase</fullName>
        <ecNumber evidence="3">2.3.1.86</ecNumber>
        <ecNumber evidence="3">6.2.1.3</ecNumber>
    </submittedName>
</protein>
<dbReference type="Pfam" id="PF13193">
    <property type="entry name" value="AMP-binding_C"/>
    <property type="match status" value="1"/>
</dbReference>
<dbReference type="PROSITE" id="PS00455">
    <property type="entry name" value="AMP_BINDING"/>
    <property type="match status" value="1"/>
</dbReference>
<dbReference type="AlphaFoldDB" id="A0AAE8NI95"/>
<dbReference type="PANTHER" id="PTHR24096">
    <property type="entry name" value="LONG-CHAIN-FATTY-ACID--COA LIGASE"/>
    <property type="match status" value="1"/>
</dbReference>
<dbReference type="InterPro" id="IPR042099">
    <property type="entry name" value="ANL_N_sf"/>
</dbReference>
<dbReference type="InterPro" id="IPR045851">
    <property type="entry name" value="AMP-bd_C_sf"/>
</dbReference>
<comment type="caution">
    <text evidence="3">The sequence shown here is derived from an EMBL/GenBank/DDBJ whole genome shotgun (WGS) entry which is preliminary data.</text>
</comment>
<dbReference type="EMBL" id="UARD01000030">
    <property type="protein sequence ID" value="SQA51854.1"/>
    <property type="molecule type" value="Genomic_DNA"/>
</dbReference>
<sequence>MYIGTRAQETPNKPAIINANTGVAVTYGQLDLESMRVARLLHARGLRRGDRIAIYMENHLSYMAVIWAALRSGLCAVPVNRYFNAQEVAYVVNDCSAKAIFTTLAQAEVVSSLSDSIPNCQIRLIADGGLPGWEGYEATIERYDASRLDVEAMGTIMSYTSGTTGRPKGVLRPLPDMDATEAWAGWSETGGLYNFDAETVYLSPAPLYHGAPMRFCRAVHMAGGTVVMMEKFDAETALQLIARYRVTHSQWVPTMFARMLKLDASVRNLYDLSSHHVAVHAAAPCPIDVKRQMIAWWGPIVHEYYGGTDSAGITAISCEEWLQHPGSVGRADPARVKVCLEDGTEAAIGQAGTVYLVGKSGSLPEYLNDPEKTRAARHPEHDDWVTGGDVGIVREDGYLYLTDRKAFTIISGGVNIYPQVIEDALIEHPLVGDAAVFGVPNEEMGEEVKAVIELADGIMPSAAVADELIAYCKSRVARYMVPRSVEFVEKLPRSAAGKLMKKELRDRYWVGRSLVA</sequence>
<evidence type="ECO:0000259" key="2">
    <source>
        <dbReference type="Pfam" id="PF13193"/>
    </source>
</evidence>
<keyword evidence="3" id="KW-0808">Transferase</keyword>
<dbReference type="InterPro" id="IPR020845">
    <property type="entry name" value="AMP-binding_CS"/>
</dbReference>
<dbReference type="PANTHER" id="PTHR24096:SF323">
    <property type="entry name" value="BLR3536 PROTEIN"/>
    <property type="match status" value="1"/>
</dbReference>
<feature type="domain" description="AMP-dependent synthetase/ligase" evidence="1">
    <location>
        <begin position="6"/>
        <end position="359"/>
    </location>
</feature>